<dbReference type="SUPFAM" id="SSF49299">
    <property type="entry name" value="PKD domain"/>
    <property type="match status" value="1"/>
</dbReference>
<reference evidence="1 2" key="1">
    <citation type="submission" date="2018-07" db="EMBL/GenBank/DDBJ databases">
        <title>Leeuwenhoekiella genomics.</title>
        <authorList>
            <person name="Tahon G."/>
            <person name="Willems A."/>
        </authorList>
    </citation>
    <scope>NUCLEOTIDE SEQUENCE [LARGE SCALE GENOMIC DNA]</scope>
    <source>
        <strain evidence="1 2">R-50232</strain>
    </source>
</reference>
<protein>
    <recommendedName>
        <fullName evidence="3">PKD domain-containing protein</fullName>
    </recommendedName>
</protein>
<comment type="caution">
    <text evidence="1">The sequence shown here is derived from an EMBL/GenBank/DDBJ whole genome shotgun (WGS) entry which is preliminary data.</text>
</comment>
<dbReference type="PROSITE" id="PS51257">
    <property type="entry name" value="PROKAR_LIPOPROTEIN"/>
    <property type="match status" value="1"/>
</dbReference>
<name>A0A4Q0NYZ1_9FLAO</name>
<dbReference type="InterPro" id="IPR035986">
    <property type="entry name" value="PKD_dom_sf"/>
</dbReference>
<dbReference type="OrthoDB" id="1150003at2"/>
<evidence type="ECO:0008006" key="3">
    <source>
        <dbReference type="Google" id="ProtNLM"/>
    </source>
</evidence>
<keyword evidence="2" id="KW-1185">Reference proteome</keyword>
<sequence length="288" mass="30649">MISQTIKSKSIGFASLFVALLGLTACQPDEVTDGNGLSDPNVDASFTVEAVSGEPNRFVLDANRDNVLKSLWNTGDGFYAGSFTEEIFLPDAGEYTITHQAYGRGGIINEFSQDITVATSDPVAGNLIKGGGFKNQADHDEWTVLQISDSGAYWTFNEGSANIVGSGYNQQGIYQPIEVEANKEYSIDMKVFGGGSINTWFEVYVSPVVPVQNQDYAAEGRRMGLSTWDGCANGAFEGKLSKIGCVGSGNTVSFDQSGTVYLVIKSGGENLGSTGISVTNIEFRGSVN</sequence>
<dbReference type="AlphaFoldDB" id="A0A4Q0NYZ1"/>
<dbReference type="RefSeq" id="WP_128759617.1">
    <property type="nucleotide sequence ID" value="NZ_QOVI01000001.1"/>
</dbReference>
<gene>
    <name evidence="1" type="ORF">DSM04_101214</name>
</gene>
<dbReference type="Proteomes" id="UP000289821">
    <property type="component" value="Unassembled WGS sequence"/>
</dbReference>
<dbReference type="EMBL" id="QOVI01000001">
    <property type="protein sequence ID" value="RXG18027.1"/>
    <property type="molecule type" value="Genomic_DNA"/>
</dbReference>
<organism evidence="1 2">
    <name type="scientific">Leeuwenhoekiella aestuarii</name>
    <dbReference type="NCBI Taxonomy" id="2249426"/>
    <lineage>
        <taxon>Bacteria</taxon>
        <taxon>Pseudomonadati</taxon>
        <taxon>Bacteroidota</taxon>
        <taxon>Flavobacteriia</taxon>
        <taxon>Flavobacteriales</taxon>
        <taxon>Flavobacteriaceae</taxon>
        <taxon>Leeuwenhoekiella</taxon>
    </lineage>
</organism>
<accession>A0A4Q0NYZ1</accession>
<evidence type="ECO:0000313" key="2">
    <source>
        <dbReference type="Proteomes" id="UP000289821"/>
    </source>
</evidence>
<evidence type="ECO:0000313" key="1">
    <source>
        <dbReference type="EMBL" id="RXG18027.1"/>
    </source>
</evidence>
<proteinExistence type="predicted"/>